<keyword evidence="1" id="KW-0812">Transmembrane</keyword>
<dbReference type="EMBL" id="ATMH01006052">
    <property type="protein sequence ID" value="EPY26840.1"/>
    <property type="molecule type" value="Genomic_DNA"/>
</dbReference>
<evidence type="ECO:0000313" key="3">
    <source>
        <dbReference type="Proteomes" id="UP000015354"/>
    </source>
</evidence>
<evidence type="ECO:0008006" key="4">
    <source>
        <dbReference type="Google" id="ProtNLM"/>
    </source>
</evidence>
<dbReference type="Proteomes" id="UP000015354">
    <property type="component" value="Unassembled WGS sequence"/>
</dbReference>
<feature type="transmembrane region" description="Helical" evidence="1">
    <location>
        <begin position="70"/>
        <end position="91"/>
    </location>
</feature>
<dbReference type="AlphaFoldDB" id="S9VUA5"/>
<gene>
    <name evidence="2" type="ORF">STCU_06052</name>
</gene>
<accession>S9VUA5</accession>
<sequence length="453" mass="51675">MILVYFSFHYHFFLFYLLSLSFFFFCPLISLASLVMRQRKQGGPSPNQGPKGNREATLGNTYASSRKRGFFVATALFLVFLSFMVAMKWSVKEEVVFSAQDIARLEVAVDQVENETAISKLEELVNTVVPLSCVAEKLLQKFMHAANEEDHRELDDLAKRYHALPALLTSVSRAGDALYTRLKGMLLKEPDALLAGVPRFLPRSFFRYMAATLYIQSVVLPDYHLHRTENTDEHVRALVRARNLLQWSENIQNENFFNWTSSVCHRAFEGVASAHWVKFCESSLTSPTVTEIRTAAVLEELIALDSSYAPFRIHYASTLSLLDSPKVDRTTALSVIRRQKESLTKRQYKQVEPFYIALLDILEAFVTPLNLIEYELTQRVERAMIHLNSCSRLREPFSQGNTSIVWPGRRALKGEARAPLFLVEQVNLVADKLSLVFSDDQRASLERLRNCTA</sequence>
<keyword evidence="1" id="KW-0472">Membrane</keyword>
<proteinExistence type="predicted"/>
<dbReference type="OrthoDB" id="272682at2759"/>
<keyword evidence="3" id="KW-1185">Reference proteome</keyword>
<evidence type="ECO:0000256" key="1">
    <source>
        <dbReference type="SAM" id="Phobius"/>
    </source>
</evidence>
<keyword evidence="1" id="KW-1133">Transmembrane helix</keyword>
<reference evidence="2 3" key="1">
    <citation type="journal article" date="2013" name="PLoS ONE">
        <title>Predicting the Proteins of Angomonas deanei, Strigomonas culicis and Their Respective Endosymbionts Reveals New Aspects of the Trypanosomatidae Family.</title>
        <authorList>
            <person name="Motta M.C."/>
            <person name="Martins A.C."/>
            <person name="de Souza S.S."/>
            <person name="Catta-Preta C.M."/>
            <person name="Silva R."/>
            <person name="Klein C.C."/>
            <person name="de Almeida L.G."/>
            <person name="de Lima Cunha O."/>
            <person name="Ciapina L.P."/>
            <person name="Brocchi M."/>
            <person name="Colabardini A.C."/>
            <person name="de Araujo Lima B."/>
            <person name="Machado C.R."/>
            <person name="de Almeida Soares C.M."/>
            <person name="Probst C.M."/>
            <person name="de Menezes C.B."/>
            <person name="Thompson C.E."/>
            <person name="Bartholomeu D.C."/>
            <person name="Gradia D.F."/>
            <person name="Pavoni D.P."/>
            <person name="Grisard E.C."/>
            <person name="Fantinatti-Garboggini F."/>
            <person name="Marchini F.K."/>
            <person name="Rodrigues-Luiz G.F."/>
            <person name="Wagner G."/>
            <person name="Goldman G.H."/>
            <person name="Fietto J.L."/>
            <person name="Elias M.C."/>
            <person name="Goldman M.H."/>
            <person name="Sagot M.F."/>
            <person name="Pereira M."/>
            <person name="Stoco P.H."/>
            <person name="de Mendonca-Neto R.P."/>
            <person name="Teixeira S.M."/>
            <person name="Maciel T.E."/>
            <person name="de Oliveira Mendes T.A."/>
            <person name="Urmenyi T.P."/>
            <person name="de Souza W."/>
            <person name="Schenkman S."/>
            <person name="de Vasconcelos A.T."/>
        </authorList>
    </citation>
    <scope>NUCLEOTIDE SEQUENCE [LARGE SCALE GENOMIC DNA]</scope>
</reference>
<name>S9VUA5_9TRYP</name>
<comment type="caution">
    <text evidence="2">The sequence shown here is derived from an EMBL/GenBank/DDBJ whole genome shotgun (WGS) entry which is preliminary data.</text>
</comment>
<feature type="transmembrane region" description="Helical" evidence="1">
    <location>
        <begin position="12"/>
        <end position="35"/>
    </location>
</feature>
<protein>
    <recommendedName>
        <fullName evidence="4">Transmembrane protein</fullName>
    </recommendedName>
</protein>
<organism evidence="2 3">
    <name type="scientific">Strigomonas culicis</name>
    <dbReference type="NCBI Taxonomy" id="28005"/>
    <lineage>
        <taxon>Eukaryota</taxon>
        <taxon>Discoba</taxon>
        <taxon>Euglenozoa</taxon>
        <taxon>Kinetoplastea</taxon>
        <taxon>Metakinetoplastina</taxon>
        <taxon>Trypanosomatida</taxon>
        <taxon>Trypanosomatidae</taxon>
        <taxon>Strigomonadinae</taxon>
        <taxon>Strigomonas</taxon>
    </lineage>
</organism>
<evidence type="ECO:0000313" key="2">
    <source>
        <dbReference type="EMBL" id="EPY26840.1"/>
    </source>
</evidence>